<reference evidence="3" key="1">
    <citation type="journal article" date="2019" name="Int. J. Syst. Evol. Microbiol.">
        <title>The Global Catalogue of Microorganisms (GCM) 10K type strain sequencing project: providing services to taxonomists for standard genome sequencing and annotation.</title>
        <authorList>
            <consortium name="The Broad Institute Genomics Platform"/>
            <consortium name="The Broad Institute Genome Sequencing Center for Infectious Disease"/>
            <person name="Wu L."/>
            <person name="Ma J."/>
        </authorList>
    </citation>
    <scope>NUCLEOTIDE SEQUENCE [LARGE SCALE GENOMIC DNA]</scope>
    <source>
        <strain evidence="3">CGMCC 1.14966</strain>
    </source>
</reference>
<dbReference type="Gene3D" id="2.40.128.130">
    <property type="entry name" value="Autotransporter beta-domain"/>
    <property type="match status" value="1"/>
</dbReference>
<gene>
    <name evidence="2" type="ORF">GCM10011495_23370</name>
</gene>
<evidence type="ECO:0000313" key="2">
    <source>
        <dbReference type="EMBL" id="GGH86546.1"/>
    </source>
</evidence>
<protein>
    <recommendedName>
        <fullName evidence="4">Outer membrane protein beta-barrel domain-containing protein</fullName>
    </recommendedName>
</protein>
<dbReference type="EMBL" id="BMGY01000020">
    <property type="protein sequence ID" value="GGH86546.1"/>
    <property type="molecule type" value="Genomic_DNA"/>
</dbReference>
<dbReference type="InterPro" id="IPR011250">
    <property type="entry name" value="OMP/PagP_B-barrel"/>
</dbReference>
<accession>A0ABQ2A846</accession>
<keyword evidence="1" id="KW-0732">Signal</keyword>
<dbReference type="SUPFAM" id="SSF56925">
    <property type="entry name" value="OMPA-like"/>
    <property type="match status" value="1"/>
</dbReference>
<evidence type="ECO:0000313" key="3">
    <source>
        <dbReference type="Proteomes" id="UP000637774"/>
    </source>
</evidence>
<proteinExistence type="predicted"/>
<dbReference type="RefSeq" id="WP_188562251.1">
    <property type="nucleotide sequence ID" value="NZ_BMGY01000020.1"/>
</dbReference>
<sequence length="232" mass="24955">MKQFFLLAVLAFGAAEARAQSIAAGTISLGGGIGYSSYTNKSSSQGFNGTPFSAETKGSQFSFSPSVGYFVADNLAIGLSLGYSSSRNGYTTYTPSSNFVPKELDPRTRLQVGPYVQYYKMLTEQFGVLGTLGAGYQNLRYQTYSGNNNPVIVDYKASGYYASLTPGIVFFPIPKLGLTASIGSLGYSRFNNEYPERTGTTAPQNYESTSSDFGASFGLTQLQFGGTYYFGR</sequence>
<comment type="caution">
    <text evidence="2">The sequence shown here is derived from an EMBL/GenBank/DDBJ whole genome shotgun (WGS) entry which is preliminary data.</text>
</comment>
<keyword evidence="3" id="KW-1185">Reference proteome</keyword>
<feature type="chain" id="PRO_5046337781" description="Outer membrane protein beta-barrel domain-containing protein" evidence="1">
    <location>
        <begin position="20"/>
        <end position="232"/>
    </location>
</feature>
<evidence type="ECO:0008006" key="4">
    <source>
        <dbReference type="Google" id="ProtNLM"/>
    </source>
</evidence>
<dbReference type="InterPro" id="IPR036709">
    <property type="entry name" value="Autotransporte_beta_dom_sf"/>
</dbReference>
<dbReference type="Proteomes" id="UP000637774">
    <property type="component" value="Unassembled WGS sequence"/>
</dbReference>
<organism evidence="2 3">
    <name type="scientific">Hymenobacter frigidus</name>
    <dbReference type="NCBI Taxonomy" id="1524095"/>
    <lineage>
        <taxon>Bacteria</taxon>
        <taxon>Pseudomonadati</taxon>
        <taxon>Bacteroidota</taxon>
        <taxon>Cytophagia</taxon>
        <taxon>Cytophagales</taxon>
        <taxon>Hymenobacteraceae</taxon>
        <taxon>Hymenobacter</taxon>
    </lineage>
</organism>
<feature type="signal peptide" evidence="1">
    <location>
        <begin position="1"/>
        <end position="19"/>
    </location>
</feature>
<name>A0ABQ2A846_9BACT</name>
<evidence type="ECO:0000256" key="1">
    <source>
        <dbReference type="SAM" id="SignalP"/>
    </source>
</evidence>